<name>A0AAE3NZ56_9BACT</name>
<dbReference type="EMBL" id="JARGDL010000001">
    <property type="protein sequence ID" value="MDF1610792.1"/>
    <property type="molecule type" value="Genomic_DNA"/>
</dbReference>
<protein>
    <submittedName>
        <fullName evidence="3">Uncharacterized protein</fullName>
    </submittedName>
</protein>
<evidence type="ECO:0000256" key="1">
    <source>
        <dbReference type="SAM" id="Coils"/>
    </source>
</evidence>
<accession>A0AAE3NZ56</accession>
<keyword evidence="2" id="KW-0472">Membrane</keyword>
<comment type="caution">
    <text evidence="3">The sequence shown here is derived from an EMBL/GenBank/DDBJ whole genome shotgun (WGS) entry which is preliminary data.</text>
</comment>
<feature type="transmembrane region" description="Helical" evidence="2">
    <location>
        <begin position="56"/>
        <end position="77"/>
    </location>
</feature>
<keyword evidence="2" id="KW-1133">Transmembrane helix</keyword>
<proteinExistence type="predicted"/>
<dbReference type="RefSeq" id="WP_321534558.1">
    <property type="nucleotide sequence ID" value="NZ_JARGDL010000001.1"/>
</dbReference>
<evidence type="ECO:0000313" key="4">
    <source>
        <dbReference type="Proteomes" id="UP001221302"/>
    </source>
</evidence>
<gene>
    <name evidence="3" type="ORF">P0M35_01395</name>
</gene>
<organism evidence="3 4">
    <name type="scientific">Stygiobacter electus</name>
    <dbReference type="NCBI Taxonomy" id="3032292"/>
    <lineage>
        <taxon>Bacteria</taxon>
        <taxon>Pseudomonadati</taxon>
        <taxon>Ignavibacteriota</taxon>
        <taxon>Ignavibacteria</taxon>
        <taxon>Ignavibacteriales</taxon>
        <taxon>Melioribacteraceae</taxon>
        <taxon>Stygiobacter</taxon>
    </lineage>
</organism>
<keyword evidence="4" id="KW-1185">Reference proteome</keyword>
<keyword evidence="2" id="KW-0812">Transmembrane</keyword>
<evidence type="ECO:0000313" key="3">
    <source>
        <dbReference type="EMBL" id="MDF1610792.1"/>
    </source>
</evidence>
<sequence length="220" mass="25307">MKNFYNDNEKKYSNLLNDLKNLPKINTPENFEFNLMTRIQNKNFGDNKNPKINFSIYKFLAPSAIVVTVILLFFLLYPQKNEIQNQVIKHQSVADTQSLVSNLSNDNKVGEQLISKNEFKPKMIKKDISNQNTVQEEKSSKIQELLNQRSISVDDYLSGATVTNKAIQRSNVVKSGEEPIVDGFFVEKQTDKKTIEKYRNALDSLRKAQLKLDSLKKAQK</sequence>
<dbReference type="AlphaFoldDB" id="A0AAE3NZ56"/>
<keyword evidence="1" id="KW-0175">Coiled coil</keyword>
<feature type="coiled-coil region" evidence="1">
    <location>
        <begin position="188"/>
        <end position="218"/>
    </location>
</feature>
<dbReference type="Proteomes" id="UP001221302">
    <property type="component" value="Unassembled WGS sequence"/>
</dbReference>
<evidence type="ECO:0000256" key="2">
    <source>
        <dbReference type="SAM" id="Phobius"/>
    </source>
</evidence>
<reference evidence="3" key="1">
    <citation type="submission" date="2023-03" db="EMBL/GenBank/DDBJ databases">
        <title>Stygiobacter electus gen. nov., sp. nov., facultatively anaerobic thermotolerant bacterium of the class Ignavibacteria from a well of Yessentuki mineral water deposit.</title>
        <authorList>
            <person name="Podosokorskaya O.A."/>
            <person name="Elcheninov A.G."/>
            <person name="Petrova N.F."/>
            <person name="Zavarzina D.G."/>
            <person name="Kublanov I.V."/>
            <person name="Merkel A.Y."/>
        </authorList>
    </citation>
    <scope>NUCLEOTIDE SEQUENCE</scope>
    <source>
        <strain evidence="3">09-Me</strain>
    </source>
</reference>